<name>A0ABC8TFU0_9AQUA</name>
<dbReference type="AlphaFoldDB" id="A0ABC8TFU0"/>
<accession>A0ABC8TFU0</accession>
<organism evidence="1 2">
    <name type="scientific">Ilex paraguariensis</name>
    <name type="common">yerba mate</name>
    <dbReference type="NCBI Taxonomy" id="185542"/>
    <lineage>
        <taxon>Eukaryota</taxon>
        <taxon>Viridiplantae</taxon>
        <taxon>Streptophyta</taxon>
        <taxon>Embryophyta</taxon>
        <taxon>Tracheophyta</taxon>
        <taxon>Spermatophyta</taxon>
        <taxon>Magnoliopsida</taxon>
        <taxon>eudicotyledons</taxon>
        <taxon>Gunneridae</taxon>
        <taxon>Pentapetalae</taxon>
        <taxon>asterids</taxon>
        <taxon>campanulids</taxon>
        <taxon>Aquifoliales</taxon>
        <taxon>Aquifoliaceae</taxon>
        <taxon>Ilex</taxon>
    </lineage>
</organism>
<gene>
    <name evidence="1" type="ORF">ILEXP_LOCUS35645</name>
</gene>
<dbReference type="Proteomes" id="UP001642360">
    <property type="component" value="Unassembled WGS sequence"/>
</dbReference>
<evidence type="ECO:0008006" key="3">
    <source>
        <dbReference type="Google" id="ProtNLM"/>
    </source>
</evidence>
<comment type="caution">
    <text evidence="1">The sequence shown here is derived from an EMBL/GenBank/DDBJ whole genome shotgun (WGS) entry which is preliminary data.</text>
</comment>
<keyword evidence="2" id="KW-1185">Reference proteome</keyword>
<evidence type="ECO:0000313" key="1">
    <source>
        <dbReference type="EMBL" id="CAK9166420.1"/>
    </source>
</evidence>
<sequence length="121" mass="12708">MRRGFCLTGLCAGSTCSLCVIISGSTPVIFIAFQANTSAFSLRNSIISSCSAAGIAILTKKYLSSSPSTKGTFWRSSTDRSVGSIWGSSIPGRPDCDCYFSMISSGARPFSWVNAPALTAK</sequence>
<evidence type="ECO:0000313" key="2">
    <source>
        <dbReference type="Proteomes" id="UP001642360"/>
    </source>
</evidence>
<proteinExistence type="predicted"/>
<reference evidence="1 2" key="1">
    <citation type="submission" date="2024-02" db="EMBL/GenBank/DDBJ databases">
        <authorList>
            <person name="Vignale AGUSTIN F."/>
            <person name="Sosa J E."/>
            <person name="Modenutti C."/>
        </authorList>
    </citation>
    <scope>NUCLEOTIDE SEQUENCE [LARGE SCALE GENOMIC DNA]</scope>
</reference>
<dbReference type="EMBL" id="CAUOFW020004613">
    <property type="protein sequence ID" value="CAK9166420.1"/>
    <property type="molecule type" value="Genomic_DNA"/>
</dbReference>
<protein>
    <recommendedName>
        <fullName evidence="3">Secreted protein</fullName>
    </recommendedName>
</protein>